<keyword evidence="3" id="KW-0449">Lipoprotein</keyword>
<feature type="region of interest" description="Disordered" evidence="1">
    <location>
        <begin position="36"/>
        <end position="84"/>
    </location>
</feature>
<dbReference type="InterPro" id="IPR005297">
    <property type="entry name" value="Lipoprotein_repeat"/>
</dbReference>
<evidence type="ECO:0000313" key="3">
    <source>
        <dbReference type="EMBL" id="RZU49548.1"/>
    </source>
</evidence>
<name>A0A4Q7ZFP6_9ACTN</name>
<dbReference type="GO" id="GO:0043448">
    <property type="term" value="P:alkane catabolic process"/>
    <property type="evidence" value="ECO:0007669"/>
    <property type="project" value="TreeGrafter"/>
</dbReference>
<feature type="region of interest" description="Disordered" evidence="1">
    <location>
        <begin position="206"/>
        <end position="234"/>
    </location>
</feature>
<dbReference type="PANTHER" id="PTHR39335:SF1">
    <property type="entry name" value="BLL4220 PROTEIN"/>
    <property type="match status" value="1"/>
</dbReference>
<sequence>MVPEKRKLMVVGAALAAAFALAGCAPAGYNAADYGGGAQPAANDLDPTADADAPADDAVADGDDTAEKDDAAQQDAPDVPEDQLTTELNATKVPRMGEVVEDQDGFVLYRFDDDKIKPEVVSNCNGDCAKVWPPALTDGKPKLKGVDPKDVGTVTRADGSKQITIGDWPVYRYIGDKKAGTWKGQNVGGKWFVVKPDGTKNLTCLPKISKPVAPPADDEEQGDDAGGAGADYSY</sequence>
<evidence type="ECO:0000313" key="4">
    <source>
        <dbReference type="Proteomes" id="UP000292564"/>
    </source>
</evidence>
<reference evidence="3 4" key="1">
    <citation type="submission" date="2019-02" db="EMBL/GenBank/DDBJ databases">
        <title>Sequencing the genomes of 1000 actinobacteria strains.</title>
        <authorList>
            <person name="Klenk H.-P."/>
        </authorList>
    </citation>
    <scope>NUCLEOTIDE SEQUENCE [LARGE SCALE GENOMIC DNA]</scope>
    <source>
        <strain evidence="3 4">DSM 45162</strain>
    </source>
</reference>
<feature type="chain" id="PRO_5038620045" evidence="2">
    <location>
        <begin position="23"/>
        <end position="234"/>
    </location>
</feature>
<dbReference type="AlphaFoldDB" id="A0A4Q7ZFP6"/>
<keyword evidence="2" id="KW-0732">Signal</keyword>
<protein>
    <submittedName>
        <fullName evidence="3">Putative lipoprotein with Yx(FWY)xxD motif</fullName>
    </submittedName>
</protein>
<proteinExistence type="predicted"/>
<dbReference type="Proteomes" id="UP000292564">
    <property type="component" value="Unassembled WGS sequence"/>
</dbReference>
<feature type="compositionally biased region" description="Gly residues" evidence="1">
    <location>
        <begin position="224"/>
        <end position="234"/>
    </location>
</feature>
<keyword evidence="4" id="KW-1185">Reference proteome</keyword>
<evidence type="ECO:0000256" key="2">
    <source>
        <dbReference type="SAM" id="SignalP"/>
    </source>
</evidence>
<accession>A0A4Q7ZFP6</accession>
<dbReference type="PANTHER" id="PTHR39335">
    <property type="entry name" value="BLL4220 PROTEIN"/>
    <property type="match status" value="1"/>
</dbReference>
<dbReference type="Pfam" id="PF03640">
    <property type="entry name" value="Lipoprotein_15"/>
    <property type="match status" value="2"/>
</dbReference>
<comment type="caution">
    <text evidence="3">The sequence shown here is derived from an EMBL/GenBank/DDBJ whole genome shotgun (WGS) entry which is preliminary data.</text>
</comment>
<dbReference type="EMBL" id="SHKY01000001">
    <property type="protein sequence ID" value="RZU49548.1"/>
    <property type="molecule type" value="Genomic_DNA"/>
</dbReference>
<organism evidence="3 4">
    <name type="scientific">Krasilnikovia cinnamomea</name>
    <dbReference type="NCBI Taxonomy" id="349313"/>
    <lineage>
        <taxon>Bacteria</taxon>
        <taxon>Bacillati</taxon>
        <taxon>Actinomycetota</taxon>
        <taxon>Actinomycetes</taxon>
        <taxon>Micromonosporales</taxon>
        <taxon>Micromonosporaceae</taxon>
        <taxon>Krasilnikovia</taxon>
    </lineage>
</organism>
<feature type="compositionally biased region" description="Acidic residues" evidence="1">
    <location>
        <begin position="47"/>
        <end position="67"/>
    </location>
</feature>
<evidence type="ECO:0000256" key="1">
    <source>
        <dbReference type="SAM" id="MobiDB-lite"/>
    </source>
</evidence>
<dbReference type="PROSITE" id="PS51257">
    <property type="entry name" value="PROKAR_LIPOPROTEIN"/>
    <property type="match status" value="1"/>
</dbReference>
<feature type="signal peptide" evidence="2">
    <location>
        <begin position="1"/>
        <end position="22"/>
    </location>
</feature>
<gene>
    <name evidence="3" type="ORF">EV385_1301</name>
</gene>